<dbReference type="RefSeq" id="WP_203789164.1">
    <property type="nucleotide sequence ID" value="NZ_BOMV01000092.1"/>
</dbReference>
<dbReference type="EMBL" id="BOMV01000092">
    <property type="protein sequence ID" value="GIF00906.1"/>
    <property type="molecule type" value="Genomic_DNA"/>
</dbReference>
<name>A0A919K4Y6_9ACTN</name>
<dbReference type="InterPro" id="IPR027417">
    <property type="entry name" value="P-loop_NTPase"/>
</dbReference>
<dbReference type="Proteomes" id="UP000636960">
    <property type="component" value="Unassembled WGS sequence"/>
</dbReference>
<keyword evidence="2" id="KW-1185">Reference proteome</keyword>
<proteinExistence type="predicted"/>
<reference evidence="1" key="1">
    <citation type="submission" date="2021-01" db="EMBL/GenBank/DDBJ databases">
        <title>Whole genome shotgun sequence of Actinoplanes rishiriensis NBRC 108556.</title>
        <authorList>
            <person name="Komaki H."/>
            <person name="Tamura T."/>
        </authorList>
    </citation>
    <scope>NUCLEOTIDE SEQUENCE</scope>
    <source>
        <strain evidence="1">NBRC 108556</strain>
    </source>
</reference>
<gene>
    <name evidence="1" type="ORF">Ari01nite_83700</name>
</gene>
<dbReference type="Gene3D" id="3.40.50.300">
    <property type="entry name" value="P-loop containing nucleotide triphosphate hydrolases"/>
    <property type="match status" value="1"/>
</dbReference>
<dbReference type="Pfam" id="PF13189">
    <property type="entry name" value="Cytidylate_kin2"/>
    <property type="match status" value="1"/>
</dbReference>
<evidence type="ECO:0000313" key="2">
    <source>
        <dbReference type="Proteomes" id="UP000636960"/>
    </source>
</evidence>
<protein>
    <recommendedName>
        <fullName evidence="3">Cytidylate kinase</fullName>
    </recommendedName>
</protein>
<accession>A0A919K4Y6</accession>
<evidence type="ECO:0008006" key="3">
    <source>
        <dbReference type="Google" id="ProtNLM"/>
    </source>
</evidence>
<dbReference type="AlphaFoldDB" id="A0A919K4Y6"/>
<sequence>MTAPDRRRPVVTLAALYGAGGSVVGPRVAERLGVPLLDRAIPDAVAQQTGLPPDAVADVDDQPRSVMERLVSSLGRGTTVNDSTASSVEHLDLQERAVRAHIEEFLARSSVSGGVAVGRGGMVVLQSVSWALHVHLGGPRDARLRQRMALEGIDPDTAARRQREEDGARRKYVRRAYGVDGDDPDLYHLMIDSTAIDLDACVDLIVAASRARVAASADLARNV</sequence>
<comment type="caution">
    <text evidence="1">The sequence shown here is derived from an EMBL/GenBank/DDBJ whole genome shotgun (WGS) entry which is preliminary data.</text>
</comment>
<organism evidence="1 2">
    <name type="scientific">Paractinoplanes rishiriensis</name>
    <dbReference type="NCBI Taxonomy" id="1050105"/>
    <lineage>
        <taxon>Bacteria</taxon>
        <taxon>Bacillati</taxon>
        <taxon>Actinomycetota</taxon>
        <taxon>Actinomycetes</taxon>
        <taxon>Micromonosporales</taxon>
        <taxon>Micromonosporaceae</taxon>
        <taxon>Paractinoplanes</taxon>
    </lineage>
</organism>
<evidence type="ECO:0000313" key="1">
    <source>
        <dbReference type="EMBL" id="GIF00906.1"/>
    </source>
</evidence>